<evidence type="ECO:0008006" key="3">
    <source>
        <dbReference type="Google" id="ProtNLM"/>
    </source>
</evidence>
<dbReference type="EMBL" id="FQVN01000015">
    <property type="protein sequence ID" value="SHG86657.1"/>
    <property type="molecule type" value="Genomic_DNA"/>
</dbReference>
<name>A0A1M5NAY5_STRHI</name>
<organism evidence="1 2">
    <name type="scientific">Streptoalloteichus hindustanus</name>
    <dbReference type="NCBI Taxonomy" id="2017"/>
    <lineage>
        <taxon>Bacteria</taxon>
        <taxon>Bacillati</taxon>
        <taxon>Actinomycetota</taxon>
        <taxon>Actinomycetes</taxon>
        <taxon>Pseudonocardiales</taxon>
        <taxon>Pseudonocardiaceae</taxon>
        <taxon>Streptoalloteichus</taxon>
    </lineage>
</organism>
<gene>
    <name evidence="1" type="ORF">SAMN05444320_11562</name>
</gene>
<proteinExistence type="predicted"/>
<protein>
    <recommendedName>
        <fullName evidence="3">Zinc-finger</fullName>
    </recommendedName>
</protein>
<keyword evidence="2" id="KW-1185">Reference proteome</keyword>
<sequence>MSVYDFPGYTWLPFEGKRHAYPGAAKRDKEPVTLFCQLAASAWAYELGALERLWPECDICREMVGKVVDHRSALRERARDTFHVYGDRPPYGWISRHGAPPP</sequence>
<evidence type="ECO:0000313" key="2">
    <source>
        <dbReference type="Proteomes" id="UP000184501"/>
    </source>
</evidence>
<accession>A0A1M5NAY5</accession>
<evidence type="ECO:0000313" key="1">
    <source>
        <dbReference type="EMBL" id="SHG86657.1"/>
    </source>
</evidence>
<dbReference type="AlphaFoldDB" id="A0A1M5NAY5"/>
<dbReference type="STRING" id="2017.SAMN05444320_11562"/>
<reference evidence="1 2" key="1">
    <citation type="submission" date="2016-11" db="EMBL/GenBank/DDBJ databases">
        <authorList>
            <person name="Jaros S."/>
            <person name="Januszkiewicz K."/>
            <person name="Wedrychowicz H."/>
        </authorList>
    </citation>
    <scope>NUCLEOTIDE SEQUENCE [LARGE SCALE GENOMIC DNA]</scope>
    <source>
        <strain evidence="1 2">DSM 44523</strain>
    </source>
</reference>
<dbReference type="RefSeq" id="WP_073489597.1">
    <property type="nucleotide sequence ID" value="NZ_FQVN01000015.1"/>
</dbReference>
<dbReference type="Proteomes" id="UP000184501">
    <property type="component" value="Unassembled WGS sequence"/>
</dbReference>
<dbReference type="OrthoDB" id="5188746at2"/>